<organism evidence="8">
    <name type="scientific">Schlesneria paludicola</name>
    <dbReference type="NCBI Taxonomy" id="360056"/>
    <lineage>
        <taxon>Bacteria</taxon>
        <taxon>Pseudomonadati</taxon>
        <taxon>Planctomycetota</taxon>
        <taxon>Planctomycetia</taxon>
        <taxon>Planctomycetales</taxon>
        <taxon>Planctomycetaceae</taxon>
        <taxon>Schlesneria</taxon>
    </lineage>
</organism>
<keyword evidence="2" id="KW-0479">Metal-binding</keyword>
<dbReference type="InterPro" id="IPR017850">
    <property type="entry name" value="Alkaline_phosphatase_core_sf"/>
</dbReference>
<feature type="compositionally biased region" description="Basic residues" evidence="5">
    <location>
        <begin position="433"/>
        <end position="445"/>
    </location>
</feature>
<accession>A0A7C2NZ96</accession>
<feature type="signal peptide" evidence="6">
    <location>
        <begin position="1"/>
        <end position="25"/>
    </location>
</feature>
<reference evidence="8" key="1">
    <citation type="journal article" date="2020" name="mSystems">
        <title>Genome- and Community-Level Interaction Insights into Carbon Utilization and Element Cycling Functions of Hydrothermarchaeota in Hydrothermal Sediment.</title>
        <authorList>
            <person name="Zhou Z."/>
            <person name="Liu Y."/>
            <person name="Xu W."/>
            <person name="Pan J."/>
            <person name="Luo Z.H."/>
            <person name="Li M."/>
        </authorList>
    </citation>
    <scope>NUCLEOTIDE SEQUENCE [LARGE SCALE GENOMIC DNA]</scope>
    <source>
        <strain evidence="8">SpSt-339</strain>
    </source>
</reference>
<protein>
    <recommendedName>
        <fullName evidence="7">Sulfatase N-terminal domain-containing protein</fullName>
    </recommendedName>
</protein>
<evidence type="ECO:0000256" key="5">
    <source>
        <dbReference type="SAM" id="MobiDB-lite"/>
    </source>
</evidence>
<evidence type="ECO:0000256" key="6">
    <source>
        <dbReference type="SAM" id="SignalP"/>
    </source>
</evidence>
<name>A0A7C2NZ96_9PLAN</name>
<feature type="domain" description="Sulfatase N-terminal" evidence="7">
    <location>
        <begin position="31"/>
        <end position="334"/>
    </location>
</feature>
<evidence type="ECO:0000256" key="4">
    <source>
        <dbReference type="ARBA" id="ARBA00022837"/>
    </source>
</evidence>
<evidence type="ECO:0000256" key="1">
    <source>
        <dbReference type="ARBA" id="ARBA00008779"/>
    </source>
</evidence>
<dbReference type="Pfam" id="PF00884">
    <property type="entry name" value="Sulfatase"/>
    <property type="match status" value="1"/>
</dbReference>
<dbReference type="PROSITE" id="PS00523">
    <property type="entry name" value="SULFATASE_1"/>
    <property type="match status" value="1"/>
</dbReference>
<evidence type="ECO:0000259" key="7">
    <source>
        <dbReference type="Pfam" id="PF00884"/>
    </source>
</evidence>
<dbReference type="InterPro" id="IPR024607">
    <property type="entry name" value="Sulfatase_CS"/>
</dbReference>
<dbReference type="SUPFAM" id="SSF53649">
    <property type="entry name" value="Alkaline phosphatase-like"/>
    <property type="match status" value="1"/>
</dbReference>
<dbReference type="PANTHER" id="PTHR42693">
    <property type="entry name" value="ARYLSULFATASE FAMILY MEMBER"/>
    <property type="match status" value="1"/>
</dbReference>
<dbReference type="GO" id="GO:0004065">
    <property type="term" value="F:arylsulfatase activity"/>
    <property type="evidence" value="ECO:0007669"/>
    <property type="project" value="TreeGrafter"/>
</dbReference>
<comment type="caution">
    <text evidence="8">The sequence shown here is derived from an EMBL/GenBank/DDBJ whole genome shotgun (WGS) entry which is preliminary data.</text>
</comment>
<keyword evidence="6" id="KW-0732">Signal</keyword>
<proteinExistence type="inferred from homology"/>
<keyword evidence="3" id="KW-0378">Hydrolase</keyword>
<evidence type="ECO:0000256" key="3">
    <source>
        <dbReference type="ARBA" id="ARBA00022801"/>
    </source>
</evidence>
<dbReference type="PANTHER" id="PTHR42693:SF53">
    <property type="entry name" value="ENDO-4-O-SULFATASE"/>
    <property type="match status" value="1"/>
</dbReference>
<feature type="region of interest" description="Disordered" evidence="5">
    <location>
        <begin position="416"/>
        <end position="445"/>
    </location>
</feature>
<feature type="chain" id="PRO_5027988631" description="Sulfatase N-terminal domain-containing protein" evidence="6">
    <location>
        <begin position="26"/>
        <end position="445"/>
    </location>
</feature>
<dbReference type="InterPro" id="IPR050738">
    <property type="entry name" value="Sulfatase"/>
</dbReference>
<dbReference type="Gene3D" id="3.40.720.10">
    <property type="entry name" value="Alkaline Phosphatase, subunit A"/>
    <property type="match status" value="1"/>
</dbReference>
<dbReference type="GO" id="GO:0046872">
    <property type="term" value="F:metal ion binding"/>
    <property type="evidence" value="ECO:0007669"/>
    <property type="project" value="UniProtKB-KW"/>
</dbReference>
<sequence length="445" mass="48196">MLLRILAGCSLCVAMLWNGTPETHAADARRPNIVLIFGDDAGIDVFGCYGGDRGKSLTPNIDALAASGLRFDRCYSTPLCGPSRCVIMTGRYGFRTGGLTNQTAGQPQSKDEPSIAKILKQAGYATGMAGKWRQMGETPGDWGFDEYITDPTAGGWFWKTSYTKNGKEITTDREIYYPDVASDLAVDFMTRHKDGPFYFYLSEHLIHGPILRTPDSKPDATAAQHYDDNIAYLDKTVGKIVSAIDRLGIRENTVILFTTDNGTATVGYQPQHDPHMTTGKIGGRAVHGHKGQLLEGGSRVPLIASWKGTLPAGKVSNDLVDFSDLLPTFADLAGGKLPSDVKFDGRSFAPQLRGQSGTPRDWIFVQLGSGWYVRNDGWKLNEKGELFSMRDAPFAETPATDSADAQAARQKLQAVLDELNPQGGKTAPPNAGKKNKKGKKKAGAT</sequence>
<dbReference type="AlphaFoldDB" id="A0A7C2NZ96"/>
<comment type="similarity">
    <text evidence="1">Belongs to the sulfatase family.</text>
</comment>
<evidence type="ECO:0000313" key="8">
    <source>
        <dbReference type="EMBL" id="HEN14574.1"/>
    </source>
</evidence>
<dbReference type="InterPro" id="IPR000917">
    <property type="entry name" value="Sulfatase_N"/>
</dbReference>
<keyword evidence="4" id="KW-0106">Calcium</keyword>
<dbReference type="EMBL" id="DSOK01000119">
    <property type="protein sequence ID" value="HEN14574.1"/>
    <property type="molecule type" value="Genomic_DNA"/>
</dbReference>
<gene>
    <name evidence="8" type="ORF">ENQ76_03790</name>
</gene>
<evidence type="ECO:0000256" key="2">
    <source>
        <dbReference type="ARBA" id="ARBA00022723"/>
    </source>
</evidence>